<dbReference type="OrthoDB" id="5452921at2"/>
<dbReference type="KEGG" id="dcb:C3Y92_03600"/>
<keyword evidence="1" id="KW-0175">Coiled coil</keyword>
<keyword evidence="3" id="KW-1185">Reference proteome</keyword>
<evidence type="ECO:0000256" key="1">
    <source>
        <dbReference type="SAM" id="Coils"/>
    </source>
</evidence>
<gene>
    <name evidence="2" type="ORF">C3Y92_03600</name>
</gene>
<dbReference type="InterPro" id="IPR019734">
    <property type="entry name" value="TPR_rpt"/>
</dbReference>
<dbReference type="SUPFAM" id="SSF48452">
    <property type="entry name" value="TPR-like"/>
    <property type="match status" value="1"/>
</dbReference>
<proteinExistence type="predicted"/>
<organism evidence="2 3">
    <name type="scientific">Solidesulfovibrio carbinolicus</name>
    <dbReference type="NCBI Taxonomy" id="296842"/>
    <lineage>
        <taxon>Bacteria</taxon>
        <taxon>Pseudomonadati</taxon>
        <taxon>Thermodesulfobacteriota</taxon>
        <taxon>Desulfovibrionia</taxon>
        <taxon>Desulfovibrionales</taxon>
        <taxon>Desulfovibrionaceae</taxon>
        <taxon>Solidesulfovibrio</taxon>
    </lineage>
</organism>
<dbReference type="EMBL" id="CP026538">
    <property type="protein sequence ID" value="QAZ66375.1"/>
    <property type="molecule type" value="Genomic_DNA"/>
</dbReference>
<protein>
    <submittedName>
        <fullName evidence="2">Uncharacterized protein</fullName>
    </submittedName>
</protein>
<accession>A0A4P6HHW1</accession>
<reference evidence="2 3" key="1">
    <citation type="submission" date="2018-02" db="EMBL/GenBank/DDBJ databases">
        <title>Genome sequence of Desulfovibrio carbinolicus DSM 3852.</title>
        <authorList>
            <person name="Wilbanks E."/>
            <person name="Skennerton C.T."/>
            <person name="Orphan V.J."/>
        </authorList>
    </citation>
    <scope>NUCLEOTIDE SEQUENCE [LARGE SCALE GENOMIC DNA]</scope>
    <source>
        <strain evidence="2 3">DSM 3852</strain>
    </source>
</reference>
<dbReference type="Proteomes" id="UP000293296">
    <property type="component" value="Chromosome"/>
</dbReference>
<evidence type="ECO:0000313" key="2">
    <source>
        <dbReference type="EMBL" id="QAZ66375.1"/>
    </source>
</evidence>
<dbReference type="Gene3D" id="1.25.40.10">
    <property type="entry name" value="Tetratricopeptide repeat domain"/>
    <property type="match status" value="1"/>
</dbReference>
<sequence length="281" mass="32183">MAQRKVDHNRMLADARTIRENISRARGYLRRDDFYRCIEAANDALVLKSTSSALGMGRSEVDLLFVEMCDDFSRHPRVIAFLEGLGVSGGPFLRYKSGDETLLIKKLTAFRIKMEELEEHAAAKEEKRRNAQREEWLALGRECLDQKSFPKGKVYLRRLVENYGDEPGMIREVGKLFADAGLLPEASEMFMLAIERFPSDQQAWRMAIDAWDALGEFKQAEALYLDAVKTFGGHPMTFLNIAKFYLKWHKKDDAYDYAQRALDLDATLAEAKAIQDAIENR</sequence>
<evidence type="ECO:0000313" key="3">
    <source>
        <dbReference type="Proteomes" id="UP000293296"/>
    </source>
</evidence>
<dbReference type="SMART" id="SM00028">
    <property type="entry name" value="TPR"/>
    <property type="match status" value="3"/>
</dbReference>
<dbReference type="AlphaFoldDB" id="A0A4P6HHW1"/>
<dbReference type="RefSeq" id="WP_129349586.1">
    <property type="nucleotide sequence ID" value="NZ_CP026538.1"/>
</dbReference>
<feature type="coiled-coil region" evidence="1">
    <location>
        <begin position="107"/>
        <end position="134"/>
    </location>
</feature>
<dbReference type="InterPro" id="IPR011990">
    <property type="entry name" value="TPR-like_helical_dom_sf"/>
</dbReference>
<name>A0A4P6HHW1_9BACT</name>